<reference evidence="4" key="1">
    <citation type="submission" date="2020-10" db="EMBL/GenBank/DDBJ databases">
        <authorList>
            <person name="Castelo-Branco R."/>
            <person name="Eusebio N."/>
            <person name="Adriana R."/>
            <person name="Vieira A."/>
            <person name="Brugerolle De Fraissinette N."/>
            <person name="Rezende De Castro R."/>
            <person name="Schneider M.P."/>
            <person name="Vasconcelos V."/>
            <person name="Leao P.N."/>
        </authorList>
    </citation>
    <scope>NUCLEOTIDE SEQUENCE</scope>
    <source>
        <strain evidence="4">LEGE 07157</strain>
    </source>
</reference>
<dbReference type="SUPFAM" id="SSF55729">
    <property type="entry name" value="Acyl-CoA N-acyltransferases (Nat)"/>
    <property type="match status" value="1"/>
</dbReference>
<organism evidence="4 5">
    <name type="scientific">Lusitaniella coriacea LEGE 07157</name>
    <dbReference type="NCBI Taxonomy" id="945747"/>
    <lineage>
        <taxon>Bacteria</taxon>
        <taxon>Bacillati</taxon>
        <taxon>Cyanobacteriota</taxon>
        <taxon>Cyanophyceae</taxon>
        <taxon>Spirulinales</taxon>
        <taxon>Lusitaniellaceae</taxon>
        <taxon>Lusitaniella</taxon>
    </lineage>
</organism>
<keyword evidence="1" id="KW-0808">Transferase</keyword>
<proteinExistence type="predicted"/>
<accession>A0A8J7DX76</accession>
<dbReference type="GO" id="GO:0016747">
    <property type="term" value="F:acyltransferase activity, transferring groups other than amino-acyl groups"/>
    <property type="evidence" value="ECO:0007669"/>
    <property type="project" value="InterPro"/>
</dbReference>
<dbReference type="Pfam" id="PF00583">
    <property type="entry name" value="Acetyltransf_1"/>
    <property type="match status" value="1"/>
</dbReference>
<dbReference type="AlphaFoldDB" id="A0A8J7DX76"/>
<keyword evidence="2" id="KW-0012">Acyltransferase</keyword>
<dbReference type="Gene3D" id="3.40.630.30">
    <property type="match status" value="1"/>
</dbReference>
<comment type="caution">
    <text evidence="4">The sequence shown here is derived from an EMBL/GenBank/DDBJ whole genome shotgun (WGS) entry which is preliminary data.</text>
</comment>
<name>A0A8J7DX76_9CYAN</name>
<dbReference type="PANTHER" id="PTHR43420">
    <property type="entry name" value="ACETYLTRANSFERASE"/>
    <property type="match status" value="1"/>
</dbReference>
<dbReference type="RefSeq" id="WP_194029890.1">
    <property type="nucleotide sequence ID" value="NZ_JADEWZ010000017.1"/>
</dbReference>
<evidence type="ECO:0000313" key="5">
    <source>
        <dbReference type="Proteomes" id="UP000654482"/>
    </source>
</evidence>
<feature type="domain" description="N-acetyltransferase" evidence="3">
    <location>
        <begin position="39"/>
        <end position="166"/>
    </location>
</feature>
<dbReference type="PROSITE" id="PS51186">
    <property type="entry name" value="GNAT"/>
    <property type="match status" value="1"/>
</dbReference>
<evidence type="ECO:0000256" key="2">
    <source>
        <dbReference type="ARBA" id="ARBA00023315"/>
    </source>
</evidence>
<dbReference type="InterPro" id="IPR000182">
    <property type="entry name" value="GNAT_dom"/>
</dbReference>
<dbReference type="EMBL" id="JADEWZ010000017">
    <property type="protein sequence ID" value="MBE9116802.1"/>
    <property type="molecule type" value="Genomic_DNA"/>
</dbReference>
<keyword evidence="5" id="KW-1185">Reference proteome</keyword>
<protein>
    <submittedName>
        <fullName evidence="4">GNAT family N-acetyltransferase</fullName>
    </submittedName>
</protein>
<gene>
    <name evidence="4" type="ORF">IQ249_12920</name>
</gene>
<dbReference type="InterPro" id="IPR050680">
    <property type="entry name" value="YpeA/RimI_acetyltransf"/>
</dbReference>
<dbReference type="CDD" id="cd04301">
    <property type="entry name" value="NAT_SF"/>
    <property type="match status" value="1"/>
</dbReference>
<evidence type="ECO:0000256" key="1">
    <source>
        <dbReference type="ARBA" id="ARBA00022679"/>
    </source>
</evidence>
<evidence type="ECO:0000259" key="3">
    <source>
        <dbReference type="PROSITE" id="PS51186"/>
    </source>
</evidence>
<evidence type="ECO:0000313" key="4">
    <source>
        <dbReference type="EMBL" id="MBE9116802.1"/>
    </source>
</evidence>
<dbReference type="InterPro" id="IPR016181">
    <property type="entry name" value="Acyl_CoA_acyltransferase"/>
</dbReference>
<sequence>MHNSLLLPGYQLQVGSVKDRALLLQFLSRSYQEVFPDANNFSHLVTTVKRYLTIETPLWWVVKEDDSIGEKPKAHSPKVACLWMGNAIDQVWGNRYSHIFLLYVRPEYRREGIGSALMLRAQEWAISRGDCQIGLQVFPNNENALKLYRKLGYETQSLLMIKKLEK</sequence>
<dbReference type="PANTHER" id="PTHR43420:SF12">
    <property type="entry name" value="N-ACETYLTRANSFERASE DOMAIN-CONTAINING PROTEIN"/>
    <property type="match status" value="1"/>
</dbReference>
<dbReference type="Proteomes" id="UP000654482">
    <property type="component" value="Unassembled WGS sequence"/>
</dbReference>